<gene>
    <name evidence="2" type="ORF">WN944_010291</name>
</gene>
<accession>A0AAP0QXQ0</accession>
<dbReference type="Proteomes" id="UP001428341">
    <property type="component" value="Unassembled WGS sequence"/>
</dbReference>
<organism evidence="2 3">
    <name type="scientific">Citrus x changshan-huyou</name>
    <dbReference type="NCBI Taxonomy" id="2935761"/>
    <lineage>
        <taxon>Eukaryota</taxon>
        <taxon>Viridiplantae</taxon>
        <taxon>Streptophyta</taxon>
        <taxon>Embryophyta</taxon>
        <taxon>Tracheophyta</taxon>
        <taxon>Spermatophyta</taxon>
        <taxon>Magnoliopsida</taxon>
        <taxon>eudicotyledons</taxon>
        <taxon>Gunneridae</taxon>
        <taxon>Pentapetalae</taxon>
        <taxon>rosids</taxon>
        <taxon>malvids</taxon>
        <taxon>Sapindales</taxon>
        <taxon>Rutaceae</taxon>
        <taxon>Aurantioideae</taxon>
        <taxon>Citrus</taxon>
    </lineage>
</organism>
<evidence type="ECO:0000313" key="3">
    <source>
        <dbReference type="Proteomes" id="UP001428341"/>
    </source>
</evidence>
<name>A0AAP0QXQ0_9ROSI</name>
<reference evidence="2 3" key="1">
    <citation type="submission" date="2024-05" db="EMBL/GenBank/DDBJ databases">
        <title>Haplotype-resolved chromosome-level genome assembly of Huyou (Citrus changshanensis).</title>
        <authorList>
            <person name="Miao C."/>
            <person name="Chen W."/>
            <person name="Wu Y."/>
            <person name="Wang L."/>
            <person name="Zhao S."/>
            <person name="Grierson D."/>
            <person name="Xu C."/>
            <person name="Chen K."/>
        </authorList>
    </citation>
    <scope>NUCLEOTIDE SEQUENCE [LARGE SCALE GENOMIC DNA]</scope>
    <source>
        <strain evidence="2">01-14</strain>
        <tissue evidence="2">Leaf</tissue>
    </source>
</reference>
<sequence length="85" mass="9582">MDINTTHHQSKGKTNVGDIRNDDNCRTDCGGCNGEGIEDLFAIERYFASIDDTEAIYFTHVITVGFEVRKSFKCKAEDGNVKMRM</sequence>
<keyword evidence="3" id="KW-1185">Reference proteome</keyword>
<proteinExistence type="predicted"/>
<evidence type="ECO:0000256" key="1">
    <source>
        <dbReference type="SAM" id="MobiDB-lite"/>
    </source>
</evidence>
<dbReference type="AlphaFoldDB" id="A0AAP0QXQ0"/>
<evidence type="ECO:0000313" key="2">
    <source>
        <dbReference type="EMBL" id="KAK9221861.1"/>
    </source>
</evidence>
<protein>
    <submittedName>
        <fullName evidence="2">Uncharacterized protein</fullName>
    </submittedName>
</protein>
<dbReference type="EMBL" id="JBCGBO010000002">
    <property type="protein sequence ID" value="KAK9221861.1"/>
    <property type="molecule type" value="Genomic_DNA"/>
</dbReference>
<feature type="region of interest" description="Disordered" evidence="1">
    <location>
        <begin position="1"/>
        <end position="22"/>
    </location>
</feature>
<comment type="caution">
    <text evidence="2">The sequence shown here is derived from an EMBL/GenBank/DDBJ whole genome shotgun (WGS) entry which is preliminary data.</text>
</comment>